<keyword evidence="3" id="KW-0067">ATP-binding</keyword>
<dbReference type="AlphaFoldDB" id="A0AA38S992"/>
<name>A0AA38S992_9ASTR</name>
<evidence type="ECO:0000313" key="5">
    <source>
        <dbReference type="Proteomes" id="UP001172457"/>
    </source>
</evidence>
<sequence length="508" mass="57492">MSAVGFDFRNERCVVAVAKHTGIVYIDEEQDFLGTNGSGTRKKYPESSISLIMRWIIGRPFSDPELQQYLKALPFSVTEGPDGFPLIHARYGEETRSFTSIEIMGMVFSNMKRLAENMSNAPVVDCCIGIPVYFTYLQRSAVLEAAKIVGLNPLRLMHETTATALAYGIYKTGLFEDVHRNVAFVDIGHASMQVCIANYKKGEMKILAHSFDRCLVGRGFDEVLYQHFAAKFKADYEIDVFQNAYAGIQLRDACEKLKEELRSNPEALLYIECLIDMNYVRCFIKRDEFKQISSSILERLKKPLEKALSEAKILLADIYAVEVVGSDSWLIRILTDYFGKKPRNTMNASECVSKGCALECAIFSPNFKVRDFQVNEILPFSIALQWKGFSSMQRYYGEKENLRSCIVFPIGNPIPSVKSHTFYVSGTFSLEVQYAYATEMQAPAEISTFTVKVAQIFKIGPFMSTKYVRPVIKVEVEVGLNLDGCVSVNSAKYPDHLKWGKWRLCVRV</sequence>
<dbReference type="InterPro" id="IPR013126">
    <property type="entry name" value="Hsp_70_fam"/>
</dbReference>
<dbReference type="GO" id="GO:0005788">
    <property type="term" value="C:endoplasmic reticulum lumen"/>
    <property type="evidence" value="ECO:0007669"/>
    <property type="project" value="UniProtKB-SubCell"/>
</dbReference>
<evidence type="ECO:0000256" key="3">
    <source>
        <dbReference type="ARBA" id="ARBA00022840"/>
    </source>
</evidence>
<dbReference type="InterPro" id="IPR043129">
    <property type="entry name" value="ATPase_NBD"/>
</dbReference>
<gene>
    <name evidence="4" type="ORF">OSB04_030856</name>
</gene>
<dbReference type="FunFam" id="3.90.640.10:FF:000004">
    <property type="entry name" value="Heat shock 70 kDa protein 4"/>
    <property type="match status" value="1"/>
</dbReference>
<dbReference type="Proteomes" id="UP001172457">
    <property type="component" value="Chromosome 8"/>
</dbReference>
<dbReference type="Gene3D" id="2.60.34.10">
    <property type="entry name" value="Substrate Binding Domain Of DNAk, Chain A, domain 1"/>
    <property type="match status" value="1"/>
</dbReference>
<dbReference type="SUPFAM" id="SSF53067">
    <property type="entry name" value="Actin-like ATPase domain"/>
    <property type="match status" value="2"/>
</dbReference>
<organism evidence="4 5">
    <name type="scientific">Centaurea solstitialis</name>
    <name type="common">yellow star-thistle</name>
    <dbReference type="NCBI Taxonomy" id="347529"/>
    <lineage>
        <taxon>Eukaryota</taxon>
        <taxon>Viridiplantae</taxon>
        <taxon>Streptophyta</taxon>
        <taxon>Embryophyta</taxon>
        <taxon>Tracheophyta</taxon>
        <taxon>Spermatophyta</taxon>
        <taxon>Magnoliopsida</taxon>
        <taxon>eudicotyledons</taxon>
        <taxon>Gunneridae</taxon>
        <taxon>Pentapetalae</taxon>
        <taxon>asterids</taxon>
        <taxon>campanulids</taxon>
        <taxon>Asterales</taxon>
        <taxon>Asteraceae</taxon>
        <taxon>Carduoideae</taxon>
        <taxon>Cardueae</taxon>
        <taxon>Centaureinae</taxon>
        <taxon>Centaurea</taxon>
    </lineage>
</organism>
<dbReference type="PANTHER" id="PTHR45639">
    <property type="entry name" value="HSC70CB, ISOFORM G-RELATED"/>
    <property type="match status" value="1"/>
</dbReference>
<dbReference type="Pfam" id="PF00012">
    <property type="entry name" value="HSP70"/>
    <property type="match status" value="1"/>
</dbReference>
<dbReference type="Gene3D" id="3.90.640.10">
    <property type="entry name" value="Actin, Chain A, domain 4"/>
    <property type="match status" value="1"/>
</dbReference>
<reference evidence="4" key="1">
    <citation type="submission" date="2023-03" db="EMBL/GenBank/DDBJ databases">
        <title>Chromosome-scale reference genome and RAD-based genetic map of yellow starthistle (Centaurea solstitialis) reveal putative structural variation and QTLs associated with invader traits.</title>
        <authorList>
            <person name="Reatini B."/>
            <person name="Cang F.A."/>
            <person name="Jiang Q."/>
            <person name="Mckibben M.T.W."/>
            <person name="Barker M.S."/>
            <person name="Rieseberg L.H."/>
            <person name="Dlugosch K.M."/>
        </authorList>
    </citation>
    <scope>NUCLEOTIDE SEQUENCE</scope>
    <source>
        <strain evidence="4">CAN-66</strain>
        <tissue evidence="4">Leaf</tissue>
    </source>
</reference>
<evidence type="ECO:0000256" key="2">
    <source>
        <dbReference type="ARBA" id="ARBA00022741"/>
    </source>
</evidence>
<comment type="subcellular location">
    <subcellularLocation>
        <location evidence="1">Endoplasmic reticulum lumen</location>
    </subcellularLocation>
</comment>
<dbReference type="InterPro" id="IPR029047">
    <property type="entry name" value="HSP70_peptide-bd_sf"/>
</dbReference>
<evidence type="ECO:0000313" key="4">
    <source>
        <dbReference type="EMBL" id="KAJ9538123.1"/>
    </source>
</evidence>
<keyword evidence="5" id="KW-1185">Reference proteome</keyword>
<keyword evidence="2" id="KW-0547">Nucleotide-binding</keyword>
<evidence type="ECO:0000256" key="1">
    <source>
        <dbReference type="ARBA" id="ARBA00004319"/>
    </source>
</evidence>
<protein>
    <submittedName>
        <fullName evidence="4">Uncharacterized protein</fullName>
    </submittedName>
</protein>
<dbReference type="GO" id="GO:0140662">
    <property type="term" value="F:ATP-dependent protein folding chaperone"/>
    <property type="evidence" value="ECO:0007669"/>
    <property type="project" value="InterPro"/>
</dbReference>
<dbReference type="FunFam" id="3.30.420.40:FF:000171">
    <property type="entry name" value="Heat shock 70 kDa protein 4"/>
    <property type="match status" value="1"/>
</dbReference>
<accession>A0AA38S992</accession>
<dbReference type="GO" id="GO:0005829">
    <property type="term" value="C:cytosol"/>
    <property type="evidence" value="ECO:0007669"/>
    <property type="project" value="TreeGrafter"/>
</dbReference>
<comment type="caution">
    <text evidence="4">The sequence shown here is derived from an EMBL/GenBank/DDBJ whole genome shotgun (WGS) entry which is preliminary data.</text>
</comment>
<dbReference type="GO" id="GO:0005634">
    <property type="term" value="C:nucleus"/>
    <property type="evidence" value="ECO:0007669"/>
    <property type="project" value="TreeGrafter"/>
</dbReference>
<dbReference type="GO" id="GO:0005524">
    <property type="term" value="F:ATP binding"/>
    <property type="evidence" value="ECO:0007669"/>
    <property type="project" value="UniProtKB-KW"/>
</dbReference>
<dbReference type="Gene3D" id="3.30.30.30">
    <property type="match status" value="1"/>
</dbReference>
<dbReference type="Gene3D" id="3.30.420.40">
    <property type="match status" value="2"/>
</dbReference>
<dbReference type="SUPFAM" id="SSF100920">
    <property type="entry name" value="Heat shock protein 70kD (HSP70), peptide-binding domain"/>
    <property type="match status" value="1"/>
</dbReference>
<dbReference type="EMBL" id="JARYMX010000008">
    <property type="protein sequence ID" value="KAJ9538123.1"/>
    <property type="molecule type" value="Genomic_DNA"/>
</dbReference>
<dbReference type="FunFam" id="3.30.30.30:FF:000005">
    <property type="entry name" value="Heat shock protein ssb1"/>
    <property type="match status" value="1"/>
</dbReference>
<proteinExistence type="predicted"/>
<dbReference type="PANTHER" id="PTHR45639:SF4">
    <property type="entry name" value="HSC70CB, ISOFORM G"/>
    <property type="match status" value="1"/>
</dbReference>